<proteinExistence type="predicted"/>
<dbReference type="AlphaFoldDB" id="A0A6P1QUK9"/>
<dbReference type="Pfam" id="PF07030">
    <property type="entry name" value="Phage_Mu_Gp36"/>
    <property type="match status" value="1"/>
</dbReference>
<sequence length="150" mass="17381">MFLEISDLGGVIYKYQIEQITEGNNDITLQAIAAAESEVRSYLVANNKREWNDGRLKYDIEKIFSAKGDKRNTLLVSHTCTIAKYYIAELCNADFLYERTKERYDRAISWLKQLAKGDVNLDNLPQIKDDLSEDKQSTFIYGSRPKFNHE</sequence>
<organism evidence="1 2">
    <name type="scientific">Bergeyella cardium</name>
    <dbReference type="NCBI Taxonomy" id="1585976"/>
    <lineage>
        <taxon>Bacteria</taxon>
        <taxon>Pseudomonadati</taxon>
        <taxon>Bacteroidota</taxon>
        <taxon>Flavobacteriia</taxon>
        <taxon>Flavobacteriales</taxon>
        <taxon>Weeksellaceae</taxon>
        <taxon>Bergeyella</taxon>
    </lineage>
</organism>
<gene>
    <name evidence="1" type="ORF">DBX24_02590</name>
</gene>
<dbReference type="InterPro" id="IPR009752">
    <property type="entry name" value="Phage_Mu_GpJ"/>
</dbReference>
<dbReference type="Proteomes" id="UP000464318">
    <property type="component" value="Chromosome"/>
</dbReference>
<reference evidence="1 2" key="1">
    <citation type="submission" date="2018-04" db="EMBL/GenBank/DDBJ databases">
        <title>Characteristic and Complete Genome Sequencing of A Novel Member of Infective Endocarditis Causative Bacteria: Bergeyella cardium QL-PH.</title>
        <authorList>
            <person name="Pan H."/>
            <person name="Sun E."/>
            <person name="Zhang Y."/>
        </authorList>
    </citation>
    <scope>NUCLEOTIDE SEQUENCE [LARGE SCALE GENOMIC DNA]</scope>
    <source>
        <strain evidence="1 2">HPQL</strain>
    </source>
</reference>
<accession>A0A6P1QUK9</accession>
<name>A0A6P1QUK9_9FLAO</name>
<evidence type="ECO:0000313" key="2">
    <source>
        <dbReference type="Proteomes" id="UP000464318"/>
    </source>
</evidence>
<keyword evidence="2" id="KW-1185">Reference proteome</keyword>
<protein>
    <submittedName>
        <fullName evidence="1">DUF1320 domain-containing protein</fullName>
    </submittedName>
</protein>
<dbReference type="KEGG" id="bcad:DBX24_02590"/>
<evidence type="ECO:0000313" key="1">
    <source>
        <dbReference type="EMBL" id="QHN64857.1"/>
    </source>
</evidence>
<dbReference type="RefSeq" id="WP_160223890.1">
    <property type="nucleotide sequence ID" value="NZ_CP029149.1"/>
</dbReference>
<dbReference type="EMBL" id="CP029149">
    <property type="protein sequence ID" value="QHN64857.1"/>
    <property type="molecule type" value="Genomic_DNA"/>
</dbReference>
<dbReference type="OrthoDB" id="881590at2"/>